<evidence type="ECO:0000259" key="1">
    <source>
        <dbReference type="PROSITE" id="PS50943"/>
    </source>
</evidence>
<protein>
    <recommendedName>
        <fullName evidence="1">HTH cro/C1-type domain-containing protein</fullName>
    </recommendedName>
</protein>
<dbReference type="GO" id="GO:0003677">
    <property type="term" value="F:DNA binding"/>
    <property type="evidence" value="ECO:0007669"/>
    <property type="project" value="InterPro"/>
</dbReference>
<dbReference type="CDD" id="cd00093">
    <property type="entry name" value="HTH_XRE"/>
    <property type="match status" value="1"/>
</dbReference>
<dbReference type="InterPro" id="IPR001387">
    <property type="entry name" value="Cro/C1-type_HTH"/>
</dbReference>
<dbReference type="SMART" id="SM00530">
    <property type="entry name" value="HTH_XRE"/>
    <property type="match status" value="1"/>
</dbReference>
<dbReference type="PROSITE" id="PS50943">
    <property type="entry name" value="HTH_CROC1"/>
    <property type="match status" value="1"/>
</dbReference>
<organism evidence="2 3">
    <name type="scientific">candidate division WS6 bacterium GW2011_GWA2_37_6</name>
    <dbReference type="NCBI Taxonomy" id="1619087"/>
    <lineage>
        <taxon>Bacteria</taxon>
        <taxon>Candidatus Dojkabacteria</taxon>
    </lineage>
</organism>
<dbReference type="Gene3D" id="1.10.260.40">
    <property type="entry name" value="lambda repressor-like DNA-binding domains"/>
    <property type="match status" value="1"/>
</dbReference>
<dbReference type="Proteomes" id="UP000034852">
    <property type="component" value="Unassembled WGS sequence"/>
</dbReference>
<reference evidence="2 3" key="1">
    <citation type="journal article" date="2015" name="Nature">
        <title>rRNA introns, odd ribosomes, and small enigmatic genomes across a large radiation of phyla.</title>
        <authorList>
            <person name="Brown C.T."/>
            <person name="Hug L.A."/>
            <person name="Thomas B.C."/>
            <person name="Sharon I."/>
            <person name="Castelle C.J."/>
            <person name="Singh A."/>
            <person name="Wilkins M.J."/>
            <person name="Williams K.H."/>
            <person name="Banfield J.F."/>
        </authorList>
    </citation>
    <scope>NUCLEOTIDE SEQUENCE [LARGE SCALE GENOMIC DNA]</scope>
</reference>
<dbReference type="InterPro" id="IPR010982">
    <property type="entry name" value="Lambda_DNA-bd_dom_sf"/>
</dbReference>
<feature type="domain" description="HTH cro/C1-type" evidence="1">
    <location>
        <begin position="45"/>
        <end position="102"/>
    </location>
</feature>
<evidence type="ECO:0000313" key="3">
    <source>
        <dbReference type="Proteomes" id="UP000034852"/>
    </source>
</evidence>
<dbReference type="Pfam" id="PF01381">
    <property type="entry name" value="HTH_3"/>
    <property type="match status" value="1"/>
</dbReference>
<comment type="caution">
    <text evidence="2">The sequence shown here is derived from an EMBL/GenBank/DDBJ whole genome shotgun (WGS) entry which is preliminary data.</text>
</comment>
<dbReference type="AlphaFoldDB" id="A0A0G0H8E7"/>
<name>A0A0G0H8E7_9BACT</name>
<sequence>MCLQISFSNWLKECYDFLNKYCYNPRTITICYINGMDQRILGRRIKFFRERAHLSQLELETSIDASAGMISRIEQGQVNPTKETVIKIGEVIDLNHMEVDYLIGVTFSPADEEEIKRAYNLVRVYLDRKDVIAYLADDRWRLLAVSKGFVRLLGTSQEIIDRIRGKSIIEVLLDDKLGITRFFDKDKYDELVNLQIRYFYDETSFMQDDEVIARTYHVIRSNKIASRVLDESPKQTSKTFYPKEFREVYFKVGPIKILTRYSREPIMRYSRFEIVEYSIVKKFPKLLMKAI</sequence>
<evidence type="ECO:0000313" key="2">
    <source>
        <dbReference type="EMBL" id="KKQ34790.1"/>
    </source>
</evidence>
<proteinExistence type="predicted"/>
<dbReference type="EMBL" id="LBTH01000047">
    <property type="protein sequence ID" value="KKQ34790.1"/>
    <property type="molecule type" value="Genomic_DNA"/>
</dbReference>
<accession>A0A0G0H8E7</accession>
<gene>
    <name evidence="2" type="ORF">US52_C0047G0005</name>
</gene>
<dbReference type="SUPFAM" id="SSF47413">
    <property type="entry name" value="lambda repressor-like DNA-binding domains"/>
    <property type="match status" value="1"/>
</dbReference>